<sequence>RNADYVNHDDIDLKDNQPYDNNVVPMLTEEPYRINSRCRKSNIVITLISAAVLVGCVIVICMISLCKLPGLKCTTRPPPWVPPTPPGCTVPRGTACYFQYRIALKNSTEIRLIKETRNNRLTLFNVTSLANNSEQILSDEKNTMTFNVSINDADIEVSVYISDTQCNHHGTYSILAISDENGFDEFFVSVNVRAQCPCQVDFNITSTGEITCSFLNAENTSISIQKVNGDMPTFLVNGSEIIRHIDLQAKNGFSASWSTDGTLNVALVFGLINCSHEGYYNISVTMNGTSTVYDVYLHVIDHPQTPVIAVASNGIFENTGGQISCRAMTGCNKVQFKFELSGSGDDIWDLWNETNQPVYTLINQEWETQCFTNIRTDKATYVDKRKFRCSYMIDREIYTSPALCIGIIPANFCLKDTRQCDYQHPYLCNKYISCPNPTQPLERPCSTQAELHFRPYSNGCGGQCVWPSDYNCSYKDNCG</sequence>
<keyword evidence="3" id="KW-1185">Reference proteome</keyword>
<evidence type="ECO:0000256" key="1">
    <source>
        <dbReference type="SAM" id="Phobius"/>
    </source>
</evidence>
<feature type="transmembrane region" description="Helical" evidence="1">
    <location>
        <begin position="43"/>
        <end position="65"/>
    </location>
</feature>
<keyword evidence="1" id="KW-0472">Membrane</keyword>
<protein>
    <submittedName>
        <fullName evidence="2">Uncharacterized protein</fullName>
    </submittedName>
</protein>
<accession>A0ABD3UDI4</accession>
<feature type="non-terminal residue" evidence="2">
    <location>
        <position position="1"/>
    </location>
</feature>
<keyword evidence="1" id="KW-0812">Transmembrane</keyword>
<gene>
    <name evidence="2" type="ORF">ACJMK2_017977</name>
</gene>
<evidence type="ECO:0000313" key="2">
    <source>
        <dbReference type="EMBL" id="KAL3847047.1"/>
    </source>
</evidence>
<reference evidence="2 3" key="1">
    <citation type="submission" date="2024-11" db="EMBL/GenBank/DDBJ databases">
        <title>Chromosome-level genome assembly of the freshwater bivalve Anodonta woodiana.</title>
        <authorList>
            <person name="Chen X."/>
        </authorList>
    </citation>
    <scope>NUCLEOTIDE SEQUENCE [LARGE SCALE GENOMIC DNA]</scope>
    <source>
        <strain evidence="2">MN2024</strain>
        <tissue evidence="2">Gills</tissue>
    </source>
</reference>
<dbReference type="AlphaFoldDB" id="A0ABD3UDI4"/>
<organism evidence="2 3">
    <name type="scientific">Sinanodonta woodiana</name>
    <name type="common">Chinese pond mussel</name>
    <name type="synonym">Anodonta woodiana</name>
    <dbReference type="NCBI Taxonomy" id="1069815"/>
    <lineage>
        <taxon>Eukaryota</taxon>
        <taxon>Metazoa</taxon>
        <taxon>Spiralia</taxon>
        <taxon>Lophotrochozoa</taxon>
        <taxon>Mollusca</taxon>
        <taxon>Bivalvia</taxon>
        <taxon>Autobranchia</taxon>
        <taxon>Heteroconchia</taxon>
        <taxon>Palaeoheterodonta</taxon>
        <taxon>Unionida</taxon>
        <taxon>Unionoidea</taxon>
        <taxon>Unionidae</taxon>
        <taxon>Unioninae</taxon>
        <taxon>Sinanodonta</taxon>
    </lineage>
</organism>
<dbReference type="EMBL" id="JBJQND010000016">
    <property type="protein sequence ID" value="KAL3847047.1"/>
    <property type="molecule type" value="Genomic_DNA"/>
</dbReference>
<dbReference type="Proteomes" id="UP001634394">
    <property type="component" value="Unassembled WGS sequence"/>
</dbReference>
<keyword evidence="1" id="KW-1133">Transmembrane helix</keyword>
<name>A0ABD3UDI4_SINWO</name>
<proteinExistence type="predicted"/>
<evidence type="ECO:0000313" key="3">
    <source>
        <dbReference type="Proteomes" id="UP001634394"/>
    </source>
</evidence>
<comment type="caution">
    <text evidence="2">The sequence shown here is derived from an EMBL/GenBank/DDBJ whole genome shotgun (WGS) entry which is preliminary data.</text>
</comment>